<keyword evidence="1" id="KW-0175">Coiled coil</keyword>
<dbReference type="InterPro" id="IPR011109">
    <property type="entry name" value="DNA_bind_recombinase_dom"/>
</dbReference>
<feature type="domain" description="Recombinase" evidence="3">
    <location>
        <begin position="155"/>
        <end position="309"/>
    </location>
</feature>
<dbReference type="PROSITE" id="PS51737">
    <property type="entry name" value="RECOMBINASE_DNA_BIND"/>
    <property type="match status" value="1"/>
</dbReference>
<dbReference type="Proteomes" id="UP000789738">
    <property type="component" value="Unassembled WGS sequence"/>
</dbReference>
<dbReference type="Gene3D" id="3.40.50.1390">
    <property type="entry name" value="Resolvase, N-terminal catalytic domain"/>
    <property type="match status" value="1"/>
</dbReference>
<protein>
    <submittedName>
        <fullName evidence="4">Resolvase domain-containing protein</fullName>
    </submittedName>
</protein>
<feature type="domain" description="Resolvase/invertase-type recombinase catalytic" evidence="2">
    <location>
        <begin position="2"/>
        <end position="147"/>
    </location>
</feature>
<dbReference type="Gene3D" id="3.90.1750.20">
    <property type="entry name" value="Putative Large Serine Recombinase, Chain B, Domain 2"/>
    <property type="match status" value="1"/>
</dbReference>
<dbReference type="PROSITE" id="PS51736">
    <property type="entry name" value="RECOMBINASES_3"/>
    <property type="match status" value="1"/>
</dbReference>
<dbReference type="InterPro" id="IPR036162">
    <property type="entry name" value="Resolvase-like_N_sf"/>
</dbReference>
<dbReference type="PANTHER" id="PTHR30461:SF23">
    <property type="entry name" value="DNA RECOMBINASE-RELATED"/>
    <property type="match status" value="1"/>
</dbReference>
<evidence type="ECO:0000256" key="1">
    <source>
        <dbReference type="SAM" id="Coils"/>
    </source>
</evidence>
<evidence type="ECO:0000259" key="2">
    <source>
        <dbReference type="PROSITE" id="PS51736"/>
    </source>
</evidence>
<evidence type="ECO:0000259" key="3">
    <source>
        <dbReference type="PROSITE" id="PS51737"/>
    </source>
</evidence>
<sequence length="538" mass="61951">MKAAIYSRKSKFTGKGESIENQIEMCKKYATDNNYTEISIYEDEGFSGKNTNRPEFKKMMKDAKAHKFDAIICYRLDRISRNVSDFSTLVDELKKLNIDFISIREQFDTSSPMGTAMMFISSVFAQLERETIAERIRDNMYELAKTGRWLGGTPPYGFISEPDYYLDANGKQKKMVKLSPVKSETNLVKSFFESYLKLGSLSKLQKHLIINSINTKRNVAWDVKALQLLLRNPVYVKSSELVISYLESKGATVFGEPNGNGILSYNKKDSKDKYKDISDWILSISKHEGIIDDLLWLKVQKQLDRNKDLAPRLVSNNSSGLLNNILYCKKCGGRMIQKQGHISKKTGEVLRYYVCLTKTNSSGVLCDCKNVRADKLENDIVDELLKETTDESDLIYTIENYKESLKSDIYSKKDLDSIKKQISQKQIQIDNLLEKISLNPNLYDLFEKKLEELNSELKSLKFKKFELESSNENTKLAIKEITASTEMILNFSKLWKSADFPMKKLLLNTYIDKIIYDSDTKSGRMKLFNSKKKRRSLM</sequence>
<evidence type="ECO:0000313" key="4">
    <source>
        <dbReference type="EMBL" id="CAG9705721.1"/>
    </source>
</evidence>
<dbReference type="Pfam" id="PF13408">
    <property type="entry name" value="Zn_ribbon_recom"/>
    <property type="match status" value="1"/>
</dbReference>
<dbReference type="CDD" id="cd00338">
    <property type="entry name" value="Ser_Recombinase"/>
    <property type="match status" value="1"/>
</dbReference>
<dbReference type="InterPro" id="IPR050639">
    <property type="entry name" value="SSR_resolvase"/>
</dbReference>
<gene>
    <name evidence="4" type="primary">hin</name>
    <name evidence="4" type="ORF">CNEO_42019</name>
</gene>
<organism evidence="4 5">
    <name type="scientific">Clostridium neonatale</name>
    <dbReference type="NCBI Taxonomy" id="137838"/>
    <lineage>
        <taxon>Bacteria</taxon>
        <taxon>Bacillati</taxon>
        <taxon>Bacillota</taxon>
        <taxon>Clostridia</taxon>
        <taxon>Eubacteriales</taxon>
        <taxon>Clostridiaceae</taxon>
        <taxon>Clostridium</taxon>
    </lineage>
</organism>
<proteinExistence type="predicted"/>
<evidence type="ECO:0000313" key="5">
    <source>
        <dbReference type="Proteomes" id="UP000789738"/>
    </source>
</evidence>
<dbReference type="InterPro" id="IPR006119">
    <property type="entry name" value="Resolv_N"/>
</dbReference>
<dbReference type="PANTHER" id="PTHR30461">
    <property type="entry name" value="DNA-INVERTASE FROM LAMBDOID PROPHAGE"/>
    <property type="match status" value="1"/>
</dbReference>
<reference evidence="4" key="1">
    <citation type="submission" date="2021-10" db="EMBL/GenBank/DDBJ databases">
        <authorList>
            <person name="Mesa V."/>
        </authorList>
    </citation>
    <scope>NUCLEOTIDE SEQUENCE</scope>
    <source>
        <strain evidence="4">CC3_PB</strain>
    </source>
</reference>
<dbReference type="GO" id="GO:0000150">
    <property type="term" value="F:DNA strand exchange activity"/>
    <property type="evidence" value="ECO:0007669"/>
    <property type="project" value="InterPro"/>
</dbReference>
<dbReference type="SUPFAM" id="SSF53041">
    <property type="entry name" value="Resolvase-like"/>
    <property type="match status" value="1"/>
</dbReference>
<dbReference type="RefSeq" id="WP_317077736.1">
    <property type="nucleotide sequence ID" value="NZ_CAKJVE010000004.1"/>
</dbReference>
<dbReference type="EMBL" id="CAKJVE010000004">
    <property type="protein sequence ID" value="CAG9705721.1"/>
    <property type="molecule type" value="Genomic_DNA"/>
</dbReference>
<dbReference type="Pfam" id="PF00239">
    <property type="entry name" value="Resolvase"/>
    <property type="match status" value="1"/>
</dbReference>
<dbReference type="Pfam" id="PF07508">
    <property type="entry name" value="Recombinase"/>
    <property type="match status" value="1"/>
</dbReference>
<dbReference type="InterPro" id="IPR038109">
    <property type="entry name" value="DNA_bind_recomb_sf"/>
</dbReference>
<dbReference type="SMART" id="SM00857">
    <property type="entry name" value="Resolvase"/>
    <property type="match status" value="1"/>
</dbReference>
<name>A0AA86JW01_9CLOT</name>
<feature type="coiled-coil region" evidence="1">
    <location>
        <begin position="415"/>
        <end position="470"/>
    </location>
</feature>
<comment type="caution">
    <text evidence="4">The sequence shown here is derived from an EMBL/GenBank/DDBJ whole genome shotgun (WGS) entry which is preliminary data.</text>
</comment>
<dbReference type="AlphaFoldDB" id="A0AA86JW01"/>
<dbReference type="InterPro" id="IPR025827">
    <property type="entry name" value="Zn_ribbon_recom_dom"/>
</dbReference>
<accession>A0AA86JW01</accession>
<dbReference type="GO" id="GO:0003677">
    <property type="term" value="F:DNA binding"/>
    <property type="evidence" value="ECO:0007669"/>
    <property type="project" value="InterPro"/>
</dbReference>